<keyword evidence="3" id="KW-1185">Reference proteome</keyword>
<accession>A0ABP0HBP5</accession>
<proteinExistence type="predicted"/>
<organism evidence="2 3">
    <name type="scientific">Durusdinium trenchii</name>
    <dbReference type="NCBI Taxonomy" id="1381693"/>
    <lineage>
        <taxon>Eukaryota</taxon>
        <taxon>Sar</taxon>
        <taxon>Alveolata</taxon>
        <taxon>Dinophyceae</taxon>
        <taxon>Suessiales</taxon>
        <taxon>Symbiodiniaceae</taxon>
        <taxon>Durusdinium</taxon>
    </lineage>
</organism>
<protein>
    <submittedName>
        <fullName evidence="2">Uncharacterized protein</fullName>
    </submittedName>
</protein>
<reference evidence="2 3" key="1">
    <citation type="submission" date="2024-02" db="EMBL/GenBank/DDBJ databases">
        <authorList>
            <person name="Chen Y."/>
            <person name="Shah S."/>
            <person name="Dougan E. K."/>
            <person name="Thang M."/>
            <person name="Chan C."/>
        </authorList>
    </citation>
    <scope>NUCLEOTIDE SEQUENCE [LARGE SCALE GENOMIC DNA]</scope>
</reference>
<sequence length="211" mass="23392">MEDTGWQSRLCLQLCAPPIPRLFFRRTAWTTEQLALLEKQAWLCFLLGFFRSYLNSNFFLGDFMGGGTDLFAALLAIFGIYNVCSMNGSFLIMFLVWASANIVLFNLFLSLTPNLLYGGAFKVAPCASTVDNLLMVFNSILQAQMCWRARQILDEALPNWRHQMTGTGDATLTDFDNRASAEPFLQADAPSAPQGPSRFQAFGGGGQRLGS</sequence>
<comment type="caution">
    <text evidence="2">The sequence shown here is derived from an EMBL/GenBank/DDBJ whole genome shotgun (WGS) entry which is preliminary data.</text>
</comment>
<evidence type="ECO:0000313" key="2">
    <source>
        <dbReference type="EMBL" id="CAK8987457.1"/>
    </source>
</evidence>
<evidence type="ECO:0000313" key="3">
    <source>
        <dbReference type="Proteomes" id="UP001642484"/>
    </source>
</evidence>
<evidence type="ECO:0000313" key="1">
    <source>
        <dbReference type="EMBL" id="CAK8987200.1"/>
    </source>
</evidence>
<dbReference type="EMBL" id="CAXAMN010000237">
    <property type="protein sequence ID" value="CAK8987200.1"/>
    <property type="molecule type" value="Genomic_DNA"/>
</dbReference>
<dbReference type="Proteomes" id="UP001642484">
    <property type="component" value="Unassembled WGS sequence"/>
</dbReference>
<name>A0ABP0HBP5_9DINO</name>
<dbReference type="EMBL" id="CAXAMN010000281">
    <property type="protein sequence ID" value="CAK8987457.1"/>
    <property type="molecule type" value="Genomic_DNA"/>
</dbReference>
<gene>
    <name evidence="1" type="ORF">CCMP2556_LOCUS789</name>
    <name evidence="2" type="ORF">CCMP2556_LOCUS883</name>
</gene>